<evidence type="ECO:0000256" key="8">
    <source>
        <dbReference type="PROSITE-ProRule" id="PRU00169"/>
    </source>
</evidence>
<keyword evidence="12" id="KW-1185">Reference proteome</keyword>
<organism evidence="11 12">
    <name type="scientific">Paenibacillus foliorum</name>
    <dbReference type="NCBI Taxonomy" id="2654974"/>
    <lineage>
        <taxon>Bacteria</taxon>
        <taxon>Bacillati</taxon>
        <taxon>Bacillota</taxon>
        <taxon>Bacilli</taxon>
        <taxon>Bacillales</taxon>
        <taxon>Paenibacillaceae</taxon>
        <taxon>Paenibacillus</taxon>
    </lineage>
</organism>
<dbReference type="AlphaFoldDB" id="A0A972GY38"/>
<dbReference type="InterPro" id="IPR051552">
    <property type="entry name" value="HptR"/>
</dbReference>
<dbReference type="GO" id="GO:0000160">
    <property type="term" value="P:phosphorelay signal transduction system"/>
    <property type="evidence" value="ECO:0007669"/>
    <property type="project" value="UniProtKB-KW"/>
</dbReference>
<sequence length="249" mass="28645">MYKVLVVDDEKIEREGIKFLIRHYAFPIEIFEAENGLKALEVLKTQKVDILFTDIRMPFMDGLQLIAEARPVQPDLRTIILSAYGEFEFAKEAIRLQVTHYLLKPVETDEFHTVFSSALGLKGTPDVEQLLDVLPNSNNGSASRRVIEEVQQLIHNHYQGSIGLDWIAEQVYLTPSYLSYLFKKEMGVTIVKYIVSYRFEKAASLLCGTNMKIIDISVEVGYENYPYFCSQFKSYFGTTPAKYREGQRK</sequence>
<evidence type="ECO:0000256" key="6">
    <source>
        <dbReference type="ARBA" id="ARBA00023125"/>
    </source>
</evidence>
<evidence type="ECO:0000256" key="5">
    <source>
        <dbReference type="ARBA" id="ARBA00023015"/>
    </source>
</evidence>
<dbReference type="Pfam" id="PF00072">
    <property type="entry name" value="Response_reg"/>
    <property type="match status" value="1"/>
</dbReference>
<keyword evidence="5" id="KW-0805">Transcription regulation</keyword>
<dbReference type="SUPFAM" id="SSF46689">
    <property type="entry name" value="Homeodomain-like"/>
    <property type="match status" value="2"/>
</dbReference>
<evidence type="ECO:0000256" key="4">
    <source>
        <dbReference type="ARBA" id="ARBA00023012"/>
    </source>
</evidence>
<dbReference type="RefSeq" id="WP_171656516.1">
    <property type="nucleotide sequence ID" value="NZ_WHOD01000130.1"/>
</dbReference>
<dbReference type="PROSITE" id="PS50110">
    <property type="entry name" value="RESPONSE_REGULATORY"/>
    <property type="match status" value="1"/>
</dbReference>
<dbReference type="GO" id="GO:0005737">
    <property type="term" value="C:cytoplasm"/>
    <property type="evidence" value="ECO:0007669"/>
    <property type="project" value="UniProtKB-SubCell"/>
</dbReference>
<dbReference type="SMART" id="SM00448">
    <property type="entry name" value="REC"/>
    <property type="match status" value="1"/>
</dbReference>
<evidence type="ECO:0000256" key="7">
    <source>
        <dbReference type="ARBA" id="ARBA00023163"/>
    </source>
</evidence>
<keyword evidence="6" id="KW-0238">DNA-binding</keyword>
<keyword evidence="2" id="KW-0963">Cytoplasm</keyword>
<evidence type="ECO:0000256" key="2">
    <source>
        <dbReference type="ARBA" id="ARBA00022490"/>
    </source>
</evidence>
<accession>A0A972GY38</accession>
<dbReference type="PANTHER" id="PTHR42713">
    <property type="entry name" value="HISTIDINE KINASE-RELATED"/>
    <property type="match status" value="1"/>
</dbReference>
<dbReference type="GO" id="GO:0043565">
    <property type="term" value="F:sequence-specific DNA binding"/>
    <property type="evidence" value="ECO:0007669"/>
    <property type="project" value="InterPro"/>
</dbReference>
<dbReference type="InterPro" id="IPR009057">
    <property type="entry name" value="Homeodomain-like_sf"/>
</dbReference>
<evidence type="ECO:0000259" key="10">
    <source>
        <dbReference type="PROSITE" id="PS50110"/>
    </source>
</evidence>
<dbReference type="Proteomes" id="UP000641588">
    <property type="component" value="Unassembled WGS sequence"/>
</dbReference>
<evidence type="ECO:0000256" key="1">
    <source>
        <dbReference type="ARBA" id="ARBA00004496"/>
    </source>
</evidence>
<dbReference type="Gene3D" id="3.40.50.2300">
    <property type="match status" value="1"/>
</dbReference>
<evidence type="ECO:0000313" key="12">
    <source>
        <dbReference type="Proteomes" id="UP000641588"/>
    </source>
</evidence>
<dbReference type="GO" id="GO:0003700">
    <property type="term" value="F:DNA-binding transcription factor activity"/>
    <property type="evidence" value="ECO:0007669"/>
    <property type="project" value="InterPro"/>
</dbReference>
<protein>
    <submittedName>
        <fullName evidence="11">Response regulator</fullName>
    </submittedName>
</protein>
<dbReference type="SUPFAM" id="SSF52172">
    <property type="entry name" value="CheY-like"/>
    <property type="match status" value="1"/>
</dbReference>
<comment type="caution">
    <text evidence="11">The sequence shown here is derived from an EMBL/GenBank/DDBJ whole genome shotgun (WGS) entry which is preliminary data.</text>
</comment>
<evidence type="ECO:0000256" key="3">
    <source>
        <dbReference type="ARBA" id="ARBA00022553"/>
    </source>
</evidence>
<dbReference type="Pfam" id="PF12833">
    <property type="entry name" value="HTH_18"/>
    <property type="match status" value="1"/>
</dbReference>
<keyword evidence="3 8" id="KW-0597">Phosphoprotein</keyword>
<dbReference type="PROSITE" id="PS01124">
    <property type="entry name" value="HTH_ARAC_FAMILY_2"/>
    <property type="match status" value="1"/>
</dbReference>
<reference evidence="11" key="1">
    <citation type="submission" date="2019-10" db="EMBL/GenBank/DDBJ databases">
        <title>Description of Paenibacillus glebae sp. nov.</title>
        <authorList>
            <person name="Carlier A."/>
            <person name="Qi S."/>
        </authorList>
    </citation>
    <scope>NUCLEOTIDE SEQUENCE</scope>
    <source>
        <strain evidence="11">LMG 31456</strain>
    </source>
</reference>
<evidence type="ECO:0000313" key="11">
    <source>
        <dbReference type="EMBL" id="NOU98255.1"/>
    </source>
</evidence>
<feature type="modified residue" description="4-aspartylphosphate" evidence="8">
    <location>
        <position position="54"/>
    </location>
</feature>
<feature type="domain" description="HTH araC/xylS-type" evidence="9">
    <location>
        <begin position="148"/>
        <end position="246"/>
    </location>
</feature>
<dbReference type="InterPro" id="IPR011006">
    <property type="entry name" value="CheY-like_superfamily"/>
</dbReference>
<gene>
    <name evidence="11" type="ORF">GC093_34285</name>
</gene>
<dbReference type="SMART" id="SM00342">
    <property type="entry name" value="HTH_ARAC"/>
    <property type="match status" value="1"/>
</dbReference>
<keyword evidence="7" id="KW-0804">Transcription</keyword>
<dbReference type="PANTHER" id="PTHR42713:SF3">
    <property type="entry name" value="TRANSCRIPTIONAL REGULATORY PROTEIN HPTR"/>
    <property type="match status" value="1"/>
</dbReference>
<dbReference type="InterPro" id="IPR020449">
    <property type="entry name" value="Tscrpt_reg_AraC-type_HTH"/>
</dbReference>
<evidence type="ECO:0000259" key="9">
    <source>
        <dbReference type="PROSITE" id="PS01124"/>
    </source>
</evidence>
<comment type="subcellular location">
    <subcellularLocation>
        <location evidence="1">Cytoplasm</location>
    </subcellularLocation>
</comment>
<keyword evidence="4" id="KW-0902">Two-component regulatory system</keyword>
<dbReference type="CDD" id="cd17536">
    <property type="entry name" value="REC_YesN-like"/>
    <property type="match status" value="1"/>
</dbReference>
<dbReference type="PRINTS" id="PR00032">
    <property type="entry name" value="HTHARAC"/>
</dbReference>
<dbReference type="Gene3D" id="1.10.10.60">
    <property type="entry name" value="Homeodomain-like"/>
    <property type="match status" value="2"/>
</dbReference>
<feature type="domain" description="Response regulatory" evidence="10">
    <location>
        <begin position="3"/>
        <end position="119"/>
    </location>
</feature>
<proteinExistence type="predicted"/>
<dbReference type="InterPro" id="IPR001789">
    <property type="entry name" value="Sig_transdc_resp-reg_receiver"/>
</dbReference>
<dbReference type="EMBL" id="WHOD01000130">
    <property type="protein sequence ID" value="NOU98255.1"/>
    <property type="molecule type" value="Genomic_DNA"/>
</dbReference>
<name>A0A972GY38_9BACL</name>
<dbReference type="InterPro" id="IPR018060">
    <property type="entry name" value="HTH_AraC"/>
</dbReference>